<evidence type="ECO:0000256" key="6">
    <source>
        <dbReference type="ARBA" id="ARBA00023002"/>
    </source>
</evidence>
<dbReference type="GO" id="GO:0005737">
    <property type="term" value="C:cytoplasm"/>
    <property type="evidence" value="ECO:0007669"/>
    <property type="project" value="TreeGrafter"/>
</dbReference>
<dbReference type="NCBIfam" id="TIGR02057">
    <property type="entry name" value="PAPS_reductase"/>
    <property type="match status" value="1"/>
</dbReference>
<proteinExistence type="inferred from homology"/>
<comment type="similarity">
    <text evidence="2">Belongs to the PAPS reductase family. CysH subfamily.</text>
</comment>
<dbReference type="Proteomes" id="UP001202479">
    <property type="component" value="Unassembled WGS sequence"/>
</dbReference>
<evidence type="ECO:0000256" key="11">
    <source>
        <dbReference type="ARBA" id="ARBA00082472"/>
    </source>
</evidence>
<evidence type="ECO:0000256" key="10">
    <source>
        <dbReference type="ARBA" id="ARBA00078053"/>
    </source>
</evidence>
<keyword evidence="8" id="KW-0198">Cysteine biosynthesis</keyword>
<dbReference type="AlphaFoldDB" id="A0AAI9WWS5"/>
<dbReference type="InterPro" id="IPR011800">
    <property type="entry name" value="PAPS_reductase_CysH"/>
</dbReference>
<name>A0AAI9WWS5_9ASCO</name>
<keyword evidence="7" id="KW-0486">Methionine biosynthesis</keyword>
<dbReference type="GO" id="GO:0019344">
    <property type="term" value="P:cysteine biosynthetic process"/>
    <property type="evidence" value="ECO:0007669"/>
    <property type="project" value="UniProtKB-KW"/>
</dbReference>
<evidence type="ECO:0000259" key="13">
    <source>
        <dbReference type="Pfam" id="PF01507"/>
    </source>
</evidence>
<dbReference type="PANTHER" id="PTHR46509:SF1">
    <property type="entry name" value="PHOSPHOADENOSINE PHOSPHOSULFATE REDUCTASE"/>
    <property type="match status" value="1"/>
</dbReference>
<dbReference type="InterPro" id="IPR002500">
    <property type="entry name" value="PAPS_reduct_dom"/>
</dbReference>
<evidence type="ECO:0000256" key="1">
    <source>
        <dbReference type="ARBA" id="ARBA00004848"/>
    </source>
</evidence>
<gene>
    <name evidence="14" type="ORF">KGF56_003659</name>
</gene>
<evidence type="ECO:0000256" key="7">
    <source>
        <dbReference type="ARBA" id="ARBA00023167"/>
    </source>
</evidence>
<evidence type="ECO:0000313" key="15">
    <source>
        <dbReference type="Proteomes" id="UP001202479"/>
    </source>
</evidence>
<evidence type="ECO:0000313" key="14">
    <source>
        <dbReference type="EMBL" id="KAI3403502.1"/>
    </source>
</evidence>
<sequence length="262" mass="30524">MVGNRDISLTKEHIEFLNQRLVTFSPQDLIKWAYFTFPNLYQTTAFGLTGLAITDMISKISNCKIELIFLDTLYHFPQTYELLERVQEKYPDLLIHVFKPLGVETEAEFVGKYGDQLWETNDKYYDYLVKVEPSQRAYKNLNVNVVLTGRRKSQGGSRSQLSILEKDEANNIIKINPLWNWDFNQVKNYIDENNVPFNELLNLGYKSIGDWHSTVPVADGEDERSGRWKDKVKTECGIHIAKDFAHFRLSDTIERSEIVEKD</sequence>
<comment type="caution">
    <text evidence="14">The sequence shown here is derived from an EMBL/GenBank/DDBJ whole genome shotgun (WGS) entry which is preliminary data.</text>
</comment>
<dbReference type="RefSeq" id="XP_049179249.1">
    <property type="nucleotide sequence ID" value="XM_049325014.1"/>
</dbReference>
<evidence type="ECO:0000256" key="12">
    <source>
        <dbReference type="ARBA" id="ARBA00082553"/>
    </source>
</evidence>
<evidence type="ECO:0000256" key="9">
    <source>
        <dbReference type="ARBA" id="ARBA00052536"/>
    </source>
</evidence>
<comment type="catalytic activity">
    <reaction evidence="9">
        <text>[thioredoxin]-disulfide + sulfite + adenosine 3',5'-bisphosphate + 2 H(+) = [thioredoxin]-dithiol + 3'-phosphoadenylyl sulfate</text>
        <dbReference type="Rhea" id="RHEA:11724"/>
        <dbReference type="Rhea" id="RHEA-COMP:10698"/>
        <dbReference type="Rhea" id="RHEA-COMP:10700"/>
        <dbReference type="ChEBI" id="CHEBI:15378"/>
        <dbReference type="ChEBI" id="CHEBI:17359"/>
        <dbReference type="ChEBI" id="CHEBI:29950"/>
        <dbReference type="ChEBI" id="CHEBI:50058"/>
        <dbReference type="ChEBI" id="CHEBI:58339"/>
        <dbReference type="ChEBI" id="CHEBI:58343"/>
        <dbReference type="EC" id="1.8.4.8"/>
    </reaction>
</comment>
<comment type="pathway">
    <text evidence="1">Sulfur metabolism; hydrogen sulfide biosynthesis; sulfite from sulfate: step 3/3.</text>
</comment>
<evidence type="ECO:0000256" key="4">
    <source>
        <dbReference type="ARBA" id="ARBA00022605"/>
    </source>
</evidence>
<dbReference type="GeneID" id="73381274"/>
<dbReference type="GO" id="GO:0004604">
    <property type="term" value="F:phosphoadenylyl-sulfate reductase (thioredoxin) activity"/>
    <property type="evidence" value="ECO:0007669"/>
    <property type="project" value="UniProtKB-EC"/>
</dbReference>
<dbReference type="InterPro" id="IPR004511">
    <property type="entry name" value="PAPS/APS_Rdtase"/>
</dbReference>
<dbReference type="InterPro" id="IPR014729">
    <property type="entry name" value="Rossmann-like_a/b/a_fold"/>
</dbReference>
<dbReference type="Pfam" id="PF01507">
    <property type="entry name" value="PAPS_reduct"/>
    <property type="match status" value="1"/>
</dbReference>
<keyword evidence="4" id="KW-0028">Amino-acid biosynthesis</keyword>
<evidence type="ECO:0000256" key="8">
    <source>
        <dbReference type="ARBA" id="ARBA00023192"/>
    </source>
</evidence>
<dbReference type="SUPFAM" id="SSF52402">
    <property type="entry name" value="Adenine nucleotide alpha hydrolases-like"/>
    <property type="match status" value="1"/>
</dbReference>
<dbReference type="PIRSF" id="PIRSF000857">
    <property type="entry name" value="PAPS_reductase"/>
    <property type="match status" value="1"/>
</dbReference>
<dbReference type="PANTHER" id="PTHR46509">
    <property type="entry name" value="PHOSPHOADENOSINE PHOSPHOSULFATE REDUCTASE"/>
    <property type="match status" value="1"/>
</dbReference>
<evidence type="ECO:0000256" key="5">
    <source>
        <dbReference type="ARBA" id="ARBA00022857"/>
    </source>
</evidence>
<dbReference type="NCBIfam" id="NF002537">
    <property type="entry name" value="PRK02090.1"/>
    <property type="match status" value="1"/>
</dbReference>
<dbReference type="HAMAP" id="MF_00063">
    <property type="entry name" value="CysH"/>
    <property type="match status" value="1"/>
</dbReference>
<keyword evidence="6" id="KW-0560">Oxidoreductase</keyword>
<organism evidence="14 15">
    <name type="scientific">Candida oxycetoniae</name>
    <dbReference type="NCBI Taxonomy" id="497107"/>
    <lineage>
        <taxon>Eukaryota</taxon>
        <taxon>Fungi</taxon>
        <taxon>Dikarya</taxon>
        <taxon>Ascomycota</taxon>
        <taxon>Saccharomycotina</taxon>
        <taxon>Pichiomycetes</taxon>
        <taxon>Debaryomycetaceae</taxon>
        <taxon>Candida/Lodderomyces clade</taxon>
        <taxon>Candida</taxon>
    </lineage>
</organism>
<dbReference type="EMBL" id="JAHUZD010000125">
    <property type="protein sequence ID" value="KAI3403502.1"/>
    <property type="molecule type" value="Genomic_DNA"/>
</dbReference>
<evidence type="ECO:0000256" key="3">
    <source>
        <dbReference type="ARBA" id="ARBA00013096"/>
    </source>
</evidence>
<keyword evidence="5" id="KW-0521">NADP</keyword>
<accession>A0AAI9WWS5</accession>
<dbReference type="NCBIfam" id="TIGR00434">
    <property type="entry name" value="cysH"/>
    <property type="match status" value="1"/>
</dbReference>
<dbReference type="GO" id="GO:0019379">
    <property type="term" value="P:sulfate assimilation, phosphoadenylyl sulfate reduction by phosphoadenylyl-sulfate reductase (thioredoxin)"/>
    <property type="evidence" value="ECO:0007669"/>
    <property type="project" value="InterPro"/>
</dbReference>
<reference evidence="14" key="1">
    <citation type="journal article" date="2022" name="DNA Res.">
        <title>Genome analysis of five recently described species of the CUG-Ser clade uncovers Candida theae as a new hybrid lineage with pathogenic potential in the Candida parapsilosis species complex.</title>
        <authorList>
            <person name="Mixao V."/>
            <person name="Del Olmo V."/>
            <person name="Hegedusova E."/>
            <person name="Saus E."/>
            <person name="Pryszcz L."/>
            <person name="Cillingova A."/>
            <person name="Nosek J."/>
            <person name="Gabaldon T."/>
        </authorList>
    </citation>
    <scope>NUCLEOTIDE SEQUENCE</scope>
    <source>
        <strain evidence="14">CBS 10844</strain>
    </source>
</reference>
<dbReference type="Gene3D" id="3.40.50.620">
    <property type="entry name" value="HUPs"/>
    <property type="match status" value="1"/>
</dbReference>
<dbReference type="CDD" id="cd23945">
    <property type="entry name" value="PAPS_reductase"/>
    <property type="match status" value="1"/>
</dbReference>
<protein>
    <recommendedName>
        <fullName evidence="3">phosphoadenylyl-sulfate reductase (thioredoxin)</fullName>
        <ecNumber evidence="3">1.8.4.8</ecNumber>
    </recommendedName>
    <alternativeName>
        <fullName evidence="10">3'-phosphoadenylylsulfate reductase</fullName>
    </alternativeName>
    <alternativeName>
        <fullName evidence="12">PAPS reductase, thioredoxin dependent</fullName>
    </alternativeName>
    <alternativeName>
        <fullName evidence="11">PAdoPS reductase</fullName>
    </alternativeName>
</protein>
<dbReference type="GO" id="GO:0009086">
    <property type="term" value="P:methionine biosynthetic process"/>
    <property type="evidence" value="ECO:0007669"/>
    <property type="project" value="UniProtKB-KW"/>
</dbReference>
<dbReference type="FunFam" id="3.40.50.620:FF:000151">
    <property type="entry name" value="Phosphoadenosine phosphosulfate reductase"/>
    <property type="match status" value="1"/>
</dbReference>
<keyword evidence="15" id="KW-1185">Reference proteome</keyword>
<dbReference type="EC" id="1.8.4.8" evidence="3"/>
<evidence type="ECO:0000256" key="2">
    <source>
        <dbReference type="ARBA" id="ARBA00009732"/>
    </source>
</evidence>
<feature type="domain" description="Phosphoadenosine phosphosulphate reductase" evidence="13">
    <location>
        <begin position="40"/>
        <end position="216"/>
    </location>
</feature>